<keyword evidence="4" id="KW-1185">Reference proteome</keyword>
<dbReference type="RefSeq" id="WP_306352476.1">
    <property type="nucleotide sequence ID" value="NZ_JASAWV010000064.1"/>
</dbReference>
<dbReference type="EMBL" id="JASAXT010000051">
    <property type="protein sequence ID" value="MDP8149530.1"/>
    <property type="molecule type" value="Genomic_DNA"/>
</dbReference>
<evidence type="ECO:0000313" key="3">
    <source>
        <dbReference type="EMBL" id="MDP8149530.1"/>
    </source>
</evidence>
<comment type="caution">
    <text evidence="3">The sequence shown here is derived from an EMBL/GenBank/DDBJ whole genome shotgun (WGS) entry which is preliminary data.</text>
</comment>
<dbReference type="AlphaFoldDB" id="A0AAW8CMA9"/>
<gene>
    <name evidence="3" type="ORF">QJU57_10695</name>
</gene>
<evidence type="ECO:0000313" key="4">
    <source>
        <dbReference type="Proteomes" id="UP001226020"/>
    </source>
</evidence>
<name>A0AAW8CMA9_9PAST</name>
<sequence>MSYSLDFRRKVFEIKAKKGLTFEETSQYFNIGIRTLFRWKKKIEPCTTRNKPATKIDMDALLKDVELYPDAYQYERAERFGVTQRAIGFALKRLGISHKKNTKTSQSKRRCTYQISEKDK</sequence>
<dbReference type="Proteomes" id="UP001226020">
    <property type="component" value="Unassembled WGS sequence"/>
</dbReference>
<protein>
    <submittedName>
        <fullName evidence="3">IS630 transposase-related protein</fullName>
    </submittedName>
</protein>
<proteinExistence type="predicted"/>
<evidence type="ECO:0000256" key="1">
    <source>
        <dbReference type="SAM" id="MobiDB-lite"/>
    </source>
</evidence>
<organism evidence="3 4">
    <name type="scientific">Phocoenobacter atlanticus subsp. atlanticus</name>
    <dbReference type="NCBI Taxonomy" id="3061285"/>
    <lineage>
        <taxon>Bacteria</taxon>
        <taxon>Pseudomonadati</taxon>
        <taxon>Pseudomonadota</taxon>
        <taxon>Gammaproteobacteria</taxon>
        <taxon>Pasteurellales</taxon>
        <taxon>Pasteurellaceae</taxon>
        <taxon>Phocoenobacter</taxon>
        <taxon>Phocoenobacter atlanticus</taxon>
    </lineage>
</organism>
<feature type="compositionally biased region" description="Basic residues" evidence="1">
    <location>
        <begin position="100"/>
        <end position="111"/>
    </location>
</feature>
<dbReference type="Pfam" id="PF01710">
    <property type="entry name" value="HTH_Tnp_IS630"/>
    <property type="match status" value="1"/>
</dbReference>
<evidence type="ECO:0000259" key="2">
    <source>
        <dbReference type="Pfam" id="PF01710"/>
    </source>
</evidence>
<accession>A0AAW8CMA9</accession>
<feature type="region of interest" description="Disordered" evidence="1">
    <location>
        <begin position="100"/>
        <end position="120"/>
    </location>
</feature>
<reference evidence="3 4" key="1">
    <citation type="journal article" date="2023" name="Front. Microbiol.">
        <title>Phylogeography and host specificity of Pasteurellaceae pathogenic to sea-farmed fish in the north-east Atlantic.</title>
        <authorList>
            <person name="Gulla S."/>
            <person name="Colquhoun D.J."/>
            <person name="Olsen A.B."/>
            <person name="Spilsberg B."/>
            <person name="Lagesen K."/>
            <person name="Aakesson C.P."/>
            <person name="Strom S."/>
            <person name="Manji F."/>
            <person name="Birkbeck T.H."/>
            <person name="Nilsen H.K."/>
        </authorList>
    </citation>
    <scope>NUCLEOTIDE SEQUENCE [LARGE SCALE GENOMIC DNA]</scope>
    <source>
        <strain evidence="3 4">NVIB3131</strain>
    </source>
</reference>
<feature type="domain" description="Transposase Synechocystis PCC 6803" evidence="2">
    <location>
        <begin position="1"/>
        <end position="108"/>
    </location>
</feature>
<dbReference type="InterPro" id="IPR002622">
    <property type="entry name" value="Transposase_14"/>
</dbReference>